<organism evidence="2 3">
    <name type="scientific">Petrimonas mucosa</name>
    <dbReference type="NCBI Taxonomy" id="1642646"/>
    <lineage>
        <taxon>Bacteria</taxon>
        <taxon>Pseudomonadati</taxon>
        <taxon>Bacteroidota</taxon>
        <taxon>Bacteroidia</taxon>
        <taxon>Bacteroidales</taxon>
        <taxon>Dysgonomonadaceae</taxon>
        <taxon>Petrimonas</taxon>
    </lineage>
</organism>
<protein>
    <recommendedName>
        <fullName evidence="4">Transmembrane protein</fullName>
    </recommendedName>
</protein>
<dbReference type="EMBL" id="LT608328">
    <property type="protein sequence ID" value="SCM59321.1"/>
    <property type="molecule type" value="Genomic_DNA"/>
</dbReference>
<gene>
    <name evidence="2" type="ORF">ING2E5A_2525</name>
</gene>
<sequence length="144" mass="16528">MRRRINLLKRHYWISIAVMALLFLLALVRATLADPLVQTTVTVEMYAIAITLLAIPGALKLFAEKIRKVSQGSSRETIVKRYRNAWLLRIYVVNLVAAGNILLYGLSQGRNFMWLALVSFIVYMFCQPSLQELESVVREKEEVQ</sequence>
<reference evidence="2 3" key="1">
    <citation type="submission" date="2016-08" db="EMBL/GenBank/DDBJ databases">
        <authorList>
            <person name="Seilhamer J.J."/>
        </authorList>
    </citation>
    <scope>NUCLEOTIDE SEQUENCE [LARGE SCALE GENOMIC DNA]</scope>
    <source>
        <strain evidence="2">ING2-E5A</strain>
    </source>
</reference>
<dbReference type="STRING" id="1642646.ING2E5A_2525"/>
<dbReference type="RefSeq" id="WP_071137630.1">
    <property type="nucleotide sequence ID" value="NZ_DUQN01000011.1"/>
</dbReference>
<evidence type="ECO:0000313" key="3">
    <source>
        <dbReference type="Proteomes" id="UP000178485"/>
    </source>
</evidence>
<dbReference type="Proteomes" id="UP000178485">
    <property type="component" value="Chromosome i"/>
</dbReference>
<keyword evidence="3" id="KW-1185">Reference proteome</keyword>
<feature type="transmembrane region" description="Helical" evidence="1">
    <location>
        <begin position="84"/>
        <end position="106"/>
    </location>
</feature>
<accession>A0A1G4GA05</accession>
<name>A0A1G4GA05_9BACT</name>
<feature type="transmembrane region" description="Helical" evidence="1">
    <location>
        <begin position="43"/>
        <end position="63"/>
    </location>
</feature>
<evidence type="ECO:0008006" key="4">
    <source>
        <dbReference type="Google" id="ProtNLM"/>
    </source>
</evidence>
<evidence type="ECO:0000256" key="1">
    <source>
        <dbReference type="SAM" id="Phobius"/>
    </source>
</evidence>
<evidence type="ECO:0000313" key="2">
    <source>
        <dbReference type="EMBL" id="SCM59321.1"/>
    </source>
</evidence>
<keyword evidence="1" id="KW-0812">Transmembrane</keyword>
<keyword evidence="1" id="KW-1133">Transmembrane helix</keyword>
<dbReference type="KEGG" id="pmuc:ING2E5A_2525"/>
<dbReference type="AlphaFoldDB" id="A0A1G4GA05"/>
<keyword evidence="1" id="KW-0472">Membrane</keyword>
<proteinExistence type="predicted"/>